<evidence type="ECO:0000313" key="1">
    <source>
        <dbReference type="EMBL" id="MBK7677299.1"/>
    </source>
</evidence>
<dbReference type="EMBL" id="JADJMH010000034">
    <property type="protein sequence ID" value="MBK7677299.1"/>
    <property type="molecule type" value="Genomic_DNA"/>
</dbReference>
<reference evidence="1 2" key="1">
    <citation type="submission" date="2020-10" db="EMBL/GenBank/DDBJ databases">
        <title>Connecting structure to function with the recovery of over 1000 high-quality activated sludge metagenome-assembled genomes encoding full-length rRNA genes using long-read sequencing.</title>
        <authorList>
            <person name="Singleton C.M."/>
            <person name="Petriglieri F."/>
            <person name="Kristensen J.M."/>
            <person name="Kirkegaard R.H."/>
            <person name="Michaelsen T.Y."/>
            <person name="Andersen M.H."/>
            <person name="Karst S.M."/>
            <person name="Dueholm M.S."/>
            <person name="Nielsen P.H."/>
            <person name="Albertsen M."/>
        </authorList>
    </citation>
    <scope>NUCLEOTIDE SEQUENCE [LARGE SCALE GENOMIC DNA]</scope>
    <source>
        <strain evidence="1">EsbW_18-Q3-R4-48_BATAC.285</strain>
    </source>
</reference>
<dbReference type="Proteomes" id="UP000697998">
    <property type="component" value="Unassembled WGS sequence"/>
</dbReference>
<accession>A0A935Q357</accession>
<evidence type="ECO:0000313" key="2">
    <source>
        <dbReference type="Proteomes" id="UP000697998"/>
    </source>
</evidence>
<gene>
    <name evidence="1" type="ORF">IPJ27_22475</name>
</gene>
<protein>
    <submittedName>
        <fullName evidence="1">Uncharacterized protein</fullName>
    </submittedName>
</protein>
<organism evidence="1 2">
    <name type="scientific">Candidatus Accumulibacter proximus</name>
    <dbReference type="NCBI Taxonomy" id="2954385"/>
    <lineage>
        <taxon>Bacteria</taxon>
        <taxon>Pseudomonadati</taxon>
        <taxon>Pseudomonadota</taxon>
        <taxon>Betaproteobacteria</taxon>
        <taxon>Candidatus Accumulibacter</taxon>
    </lineage>
</organism>
<sequence length="92" mass="9968">MADRHQPAMAPAALPQLRIDTLALRLPAGFERRAARIGRLTAEALAASPPTARTASIAQLQLAPQTVQQHWSDRRIATQLAQAIRLRIDGGL</sequence>
<name>A0A935Q357_9PROT</name>
<dbReference type="AlphaFoldDB" id="A0A935Q357"/>
<comment type="caution">
    <text evidence="1">The sequence shown here is derived from an EMBL/GenBank/DDBJ whole genome shotgun (WGS) entry which is preliminary data.</text>
</comment>
<proteinExistence type="predicted"/>